<dbReference type="GO" id="GO:0016125">
    <property type="term" value="P:sterol metabolic process"/>
    <property type="evidence" value="ECO:0007669"/>
    <property type="project" value="UniProtKB-UniRule"/>
</dbReference>
<name>A0A8T0HEB2_CERPU</name>
<dbReference type="InterPro" id="IPR007290">
    <property type="entry name" value="Arv1"/>
</dbReference>
<evidence type="ECO:0000256" key="7">
    <source>
        <dbReference type="ARBA" id="ARBA00023055"/>
    </source>
</evidence>
<comment type="function">
    <text evidence="10">Mediator of sterol homeostasis involved in sterol uptake, trafficking and distribution into membranes.</text>
</comment>
<dbReference type="EMBL" id="CM026427">
    <property type="protein sequence ID" value="KAG0570101.1"/>
    <property type="molecule type" value="Genomic_DNA"/>
</dbReference>
<evidence type="ECO:0000256" key="8">
    <source>
        <dbReference type="ARBA" id="ARBA00023098"/>
    </source>
</evidence>
<gene>
    <name evidence="11" type="ORF">KC19_6G138600</name>
</gene>
<dbReference type="GO" id="GO:0032541">
    <property type="term" value="C:cortical endoplasmic reticulum"/>
    <property type="evidence" value="ECO:0007669"/>
    <property type="project" value="TreeGrafter"/>
</dbReference>
<evidence type="ECO:0000313" key="12">
    <source>
        <dbReference type="Proteomes" id="UP000822688"/>
    </source>
</evidence>
<keyword evidence="7 10" id="KW-0445">Lipid transport</keyword>
<keyword evidence="3 10" id="KW-0813">Transport</keyword>
<dbReference type="GO" id="GO:0097036">
    <property type="term" value="P:regulation of plasma membrane sterol distribution"/>
    <property type="evidence" value="ECO:0007669"/>
    <property type="project" value="UniProtKB-UniRule"/>
</dbReference>
<evidence type="ECO:0000256" key="10">
    <source>
        <dbReference type="RuleBase" id="RU368065"/>
    </source>
</evidence>
<keyword evidence="12" id="KW-1185">Reference proteome</keyword>
<comment type="subcellular location">
    <subcellularLocation>
        <location evidence="1 10">Endoplasmic reticulum membrane</location>
        <topology evidence="1 10">Multi-pass membrane protein</topology>
    </subcellularLocation>
</comment>
<keyword evidence="4 10" id="KW-0812">Transmembrane</keyword>
<evidence type="ECO:0000256" key="9">
    <source>
        <dbReference type="ARBA" id="ARBA00023136"/>
    </source>
</evidence>
<evidence type="ECO:0000256" key="5">
    <source>
        <dbReference type="ARBA" id="ARBA00022824"/>
    </source>
</evidence>
<keyword evidence="9 10" id="KW-0472">Membrane</keyword>
<dbReference type="AlphaFoldDB" id="A0A8T0HEB2"/>
<dbReference type="GO" id="GO:0005789">
    <property type="term" value="C:endoplasmic reticulum membrane"/>
    <property type="evidence" value="ECO:0007669"/>
    <property type="project" value="UniProtKB-SubCell"/>
</dbReference>
<proteinExistence type="inferred from homology"/>
<sequence length="237" mass="26109">MGKAGSDASMRCVHCGTPVAAVYVEYSPGNIRLSECAQCGYAADEYVECEMMIVVIDLILHKPEAYRHIFFNYPVLHKLNMLEFVWKTSLLILLLDSCKLCLRGVGKADVVQWESLALFLSTAGKVVAKVGLVNMVFLFTVLALTHVLPNIGPYAKSKWTDLLMAVVLSSYFKMFVLPMMVWEFSPLMALIIDMLVLSSNTVALKVMLNTSTPIAATAIAAGAFCRTLCRSLIDLVL</sequence>
<dbReference type="Proteomes" id="UP000822688">
    <property type="component" value="Chromosome 6"/>
</dbReference>
<evidence type="ECO:0000256" key="1">
    <source>
        <dbReference type="ARBA" id="ARBA00004477"/>
    </source>
</evidence>
<evidence type="ECO:0000313" key="11">
    <source>
        <dbReference type="EMBL" id="KAG0570101.1"/>
    </source>
</evidence>
<comment type="caution">
    <text evidence="11">The sequence shown here is derived from an EMBL/GenBank/DDBJ whole genome shotgun (WGS) entry which is preliminary data.</text>
</comment>
<keyword evidence="8 10" id="KW-0443">Lipid metabolism</keyword>
<keyword evidence="5 10" id="KW-0256">Endoplasmic reticulum</keyword>
<comment type="similarity">
    <text evidence="2 10">Belongs to the ARV1 family.</text>
</comment>
<organism evidence="11 12">
    <name type="scientific">Ceratodon purpureus</name>
    <name type="common">Fire moss</name>
    <name type="synonym">Dicranum purpureum</name>
    <dbReference type="NCBI Taxonomy" id="3225"/>
    <lineage>
        <taxon>Eukaryota</taxon>
        <taxon>Viridiplantae</taxon>
        <taxon>Streptophyta</taxon>
        <taxon>Embryophyta</taxon>
        <taxon>Bryophyta</taxon>
        <taxon>Bryophytina</taxon>
        <taxon>Bryopsida</taxon>
        <taxon>Dicranidae</taxon>
        <taxon>Pseudoditrichales</taxon>
        <taxon>Ditrichaceae</taxon>
        <taxon>Ceratodon</taxon>
    </lineage>
</organism>
<dbReference type="GO" id="GO:0005794">
    <property type="term" value="C:Golgi apparatus"/>
    <property type="evidence" value="ECO:0007669"/>
    <property type="project" value="TreeGrafter"/>
</dbReference>
<evidence type="ECO:0000256" key="4">
    <source>
        <dbReference type="ARBA" id="ARBA00022692"/>
    </source>
</evidence>
<accession>A0A8T0HEB2</accession>
<comment type="caution">
    <text evidence="10">Lacks conserved residue(s) required for the propagation of feature annotation.</text>
</comment>
<keyword evidence="6 10" id="KW-1133">Transmembrane helix</keyword>
<comment type="function">
    <text evidence="10">Regulates also the sphingolipid metabolism.</text>
</comment>
<evidence type="ECO:0000256" key="6">
    <source>
        <dbReference type="ARBA" id="ARBA00022989"/>
    </source>
</evidence>
<dbReference type="PANTHER" id="PTHR14467">
    <property type="entry name" value="ARV1"/>
    <property type="match status" value="1"/>
</dbReference>
<protein>
    <recommendedName>
        <fullName evidence="10">Protein ARV</fullName>
    </recommendedName>
</protein>
<evidence type="ECO:0000256" key="2">
    <source>
        <dbReference type="ARBA" id="ARBA00009187"/>
    </source>
</evidence>
<dbReference type="GO" id="GO:0032366">
    <property type="term" value="P:intracellular sterol transport"/>
    <property type="evidence" value="ECO:0007669"/>
    <property type="project" value="UniProtKB-UniRule"/>
</dbReference>
<reference evidence="11 12" key="1">
    <citation type="submission" date="2020-06" db="EMBL/GenBank/DDBJ databases">
        <title>WGS assembly of Ceratodon purpureus strain R40.</title>
        <authorList>
            <person name="Carey S.B."/>
            <person name="Jenkins J."/>
            <person name="Shu S."/>
            <person name="Lovell J.T."/>
            <person name="Sreedasyam A."/>
            <person name="Maumus F."/>
            <person name="Tiley G.P."/>
            <person name="Fernandez-Pozo N."/>
            <person name="Barry K."/>
            <person name="Chen C."/>
            <person name="Wang M."/>
            <person name="Lipzen A."/>
            <person name="Daum C."/>
            <person name="Saski C.A."/>
            <person name="Payton A.C."/>
            <person name="Mcbreen J.C."/>
            <person name="Conrad R.E."/>
            <person name="Kollar L.M."/>
            <person name="Olsson S."/>
            <person name="Huttunen S."/>
            <person name="Landis J.B."/>
            <person name="Wickett N.J."/>
            <person name="Johnson M.G."/>
            <person name="Rensing S.A."/>
            <person name="Grimwood J."/>
            <person name="Schmutz J."/>
            <person name="Mcdaniel S.F."/>
        </authorList>
    </citation>
    <scope>NUCLEOTIDE SEQUENCE [LARGE SCALE GENOMIC DNA]</scope>
    <source>
        <strain evidence="11 12">R40</strain>
    </source>
</reference>
<dbReference type="GO" id="GO:0006665">
    <property type="term" value="P:sphingolipid metabolic process"/>
    <property type="evidence" value="ECO:0007669"/>
    <property type="project" value="UniProtKB-UniRule"/>
</dbReference>
<feature type="transmembrane region" description="Helical" evidence="10">
    <location>
        <begin position="126"/>
        <end position="148"/>
    </location>
</feature>
<dbReference type="Pfam" id="PF04161">
    <property type="entry name" value="Arv1"/>
    <property type="match status" value="1"/>
</dbReference>
<evidence type="ECO:0000256" key="3">
    <source>
        <dbReference type="ARBA" id="ARBA00022448"/>
    </source>
</evidence>
<keyword evidence="10" id="KW-0746">Sphingolipid metabolism</keyword>
<dbReference type="PANTHER" id="PTHR14467:SF0">
    <property type="entry name" value="PROTEIN ARV1"/>
    <property type="match status" value="1"/>
</dbReference>
<feature type="transmembrane region" description="Helical" evidence="10">
    <location>
        <begin position="160"/>
        <end position="181"/>
    </location>
</feature>
<dbReference type="OrthoDB" id="2192830at2759"/>